<sequence>MIGKFFSVVLVAAVFAVNTEGSEVCRPEYPVHFISDSKQAINKGCYHSSSDSKVFPKESLFNLRSKIDWNQWVLTNNGIEIIRQCGQEAIVRNKAYFGVEFYGECYFGDTPDFSLSKVTVAENCTKLCGMEVGGASAMMVYEVAARVLSCPAISAGYFIDDTHWAWNMGCYAQSSASHVLPLGNVDNQSSKTNFVAYRAAGHAGDMVKICGQIAIQNGASFFGVENYGYCYYGNQPDKSDGEVACTPQKCIFDIGTKEHIVLYKVMDV</sequence>
<feature type="signal peptide" evidence="1">
    <location>
        <begin position="1"/>
        <end position="21"/>
    </location>
</feature>
<comment type="caution">
    <text evidence="2">The sequence shown here is derived from an EMBL/GenBank/DDBJ whole genome shotgun (WGS) entry which is preliminary data.</text>
</comment>
<keyword evidence="1" id="KW-0732">Signal</keyword>
<evidence type="ECO:0000313" key="2">
    <source>
        <dbReference type="EMBL" id="RUS87833.1"/>
    </source>
</evidence>
<accession>A0A433U1X8</accession>
<feature type="chain" id="PRO_5019499324" description="WSC domain-containing protein" evidence="1">
    <location>
        <begin position="22"/>
        <end position="268"/>
    </location>
</feature>
<evidence type="ECO:0000313" key="3">
    <source>
        <dbReference type="Proteomes" id="UP000271974"/>
    </source>
</evidence>
<reference evidence="2 3" key="1">
    <citation type="submission" date="2019-01" db="EMBL/GenBank/DDBJ databases">
        <title>A draft genome assembly of the solar-powered sea slug Elysia chlorotica.</title>
        <authorList>
            <person name="Cai H."/>
            <person name="Li Q."/>
            <person name="Fang X."/>
            <person name="Li J."/>
            <person name="Curtis N.E."/>
            <person name="Altenburger A."/>
            <person name="Shibata T."/>
            <person name="Feng M."/>
            <person name="Maeda T."/>
            <person name="Schwartz J.A."/>
            <person name="Shigenobu S."/>
            <person name="Lundholm N."/>
            <person name="Nishiyama T."/>
            <person name="Yang H."/>
            <person name="Hasebe M."/>
            <person name="Li S."/>
            <person name="Pierce S.K."/>
            <person name="Wang J."/>
        </authorList>
    </citation>
    <scope>NUCLEOTIDE SEQUENCE [LARGE SCALE GENOMIC DNA]</scope>
    <source>
        <strain evidence="2">EC2010</strain>
        <tissue evidence="2">Whole organism of an adult</tissue>
    </source>
</reference>
<protein>
    <recommendedName>
        <fullName evidence="4">WSC domain-containing protein</fullName>
    </recommendedName>
</protein>
<evidence type="ECO:0000256" key="1">
    <source>
        <dbReference type="SAM" id="SignalP"/>
    </source>
</evidence>
<dbReference type="Proteomes" id="UP000271974">
    <property type="component" value="Unassembled WGS sequence"/>
</dbReference>
<keyword evidence="3" id="KW-1185">Reference proteome</keyword>
<dbReference type="OrthoDB" id="6140258at2759"/>
<gene>
    <name evidence="2" type="ORF">EGW08_004432</name>
</gene>
<dbReference type="EMBL" id="RQTK01000100">
    <property type="protein sequence ID" value="RUS87833.1"/>
    <property type="molecule type" value="Genomic_DNA"/>
</dbReference>
<organism evidence="2 3">
    <name type="scientific">Elysia chlorotica</name>
    <name type="common">Eastern emerald elysia</name>
    <name type="synonym">Sea slug</name>
    <dbReference type="NCBI Taxonomy" id="188477"/>
    <lineage>
        <taxon>Eukaryota</taxon>
        <taxon>Metazoa</taxon>
        <taxon>Spiralia</taxon>
        <taxon>Lophotrochozoa</taxon>
        <taxon>Mollusca</taxon>
        <taxon>Gastropoda</taxon>
        <taxon>Heterobranchia</taxon>
        <taxon>Euthyneura</taxon>
        <taxon>Panpulmonata</taxon>
        <taxon>Sacoglossa</taxon>
        <taxon>Placobranchoidea</taxon>
        <taxon>Plakobranchidae</taxon>
        <taxon>Elysia</taxon>
    </lineage>
</organism>
<dbReference type="AlphaFoldDB" id="A0A433U1X8"/>
<evidence type="ECO:0008006" key="4">
    <source>
        <dbReference type="Google" id="ProtNLM"/>
    </source>
</evidence>
<proteinExistence type="predicted"/>
<name>A0A433U1X8_ELYCH</name>